<keyword evidence="9 11" id="KW-0131">Cell cycle</keyword>
<name>A0A7C5HD32_9CHLB</name>
<dbReference type="EC" id="6.3.2.13" evidence="11"/>
<dbReference type="Pfam" id="PF01225">
    <property type="entry name" value="Mur_ligase"/>
    <property type="match status" value="1"/>
</dbReference>
<dbReference type="InterPro" id="IPR035911">
    <property type="entry name" value="MurE/MurF_N"/>
</dbReference>
<evidence type="ECO:0000256" key="2">
    <source>
        <dbReference type="ARBA" id="ARBA00022490"/>
    </source>
</evidence>
<reference evidence="16" key="1">
    <citation type="journal article" date="2020" name="mSystems">
        <title>Genome- and Community-Level Interaction Insights into Carbon Utilization and Element Cycling Functions of Hydrothermarchaeota in Hydrothermal Sediment.</title>
        <authorList>
            <person name="Zhou Z."/>
            <person name="Liu Y."/>
            <person name="Xu W."/>
            <person name="Pan J."/>
            <person name="Luo Z.H."/>
            <person name="Li M."/>
        </authorList>
    </citation>
    <scope>NUCLEOTIDE SEQUENCE [LARGE SCALE GENOMIC DNA]</scope>
    <source>
        <strain evidence="16">HyVt-628</strain>
    </source>
</reference>
<evidence type="ECO:0000259" key="13">
    <source>
        <dbReference type="Pfam" id="PF01225"/>
    </source>
</evidence>
<dbReference type="SUPFAM" id="SSF53623">
    <property type="entry name" value="MurD-like peptide ligases, catalytic domain"/>
    <property type="match status" value="1"/>
</dbReference>
<keyword evidence="7 11" id="KW-0133">Cell shape</keyword>
<evidence type="ECO:0000256" key="8">
    <source>
        <dbReference type="ARBA" id="ARBA00022984"/>
    </source>
</evidence>
<comment type="cofactor">
    <cofactor evidence="11">
        <name>Mg(2+)</name>
        <dbReference type="ChEBI" id="CHEBI:18420"/>
    </cofactor>
</comment>
<dbReference type="Gene3D" id="3.90.190.20">
    <property type="entry name" value="Mur ligase, C-terminal domain"/>
    <property type="match status" value="1"/>
</dbReference>
<evidence type="ECO:0000256" key="9">
    <source>
        <dbReference type="ARBA" id="ARBA00023306"/>
    </source>
</evidence>
<dbReference type="InterPro" id="IPR036565">
    <property type="entry name" value="Mur-like_cat_sf"/>
</dbReference>
<evidence type="ECO:0000256" key="12">
    <source>
        <dbReference type="RuleBase" id="RU004135"/>
    </source>
</evidence>
<dbReference type="InterPro" id="IPR036615">
    <property type="entry name" value="Mur_ligase_C_dom_sf"/>
</dbReference>
<dbReference type="GO" id="GO:0004326">
    <property type="term" value="F:tetrahydrofolylpolyglutamate synthase activity"/>
    <property type="evidence" value="ECO:0007669"/>
    <property type="project" value="InterPro"/>
</dbReference>
<comment type="PTM">
    <text evidence="11">Carboxylation is probably crucial for Mg(2+) binding and, consequently, for the gamma-phosphate positioning of ATP.</text>
</comment>
<comment type="subcellular location">
    <subcellularLocation>
        <location evidence="11 12">Cytoplasm</location>
    </subcellularLocation>
</comment>
<evidence type="ECO:0000256" key="5">
    <source>
        <dbReference type="ARBA" id="ARBA00022741"/>
    </source>
</evidence>
<dbReference type="GO" id="GO:0009252">
    <property type="term" value="P:peptidoglycan biosynthetic process"/>
    <property type="evidence" value="ECO:0007669"/>
    <property type="project" value="UniProtKB-UniRule"/>
</dbReference>
<comment type="caution">
    <text evidence="16">The sequence shown here is derived from an EMBL/GenBank/DDBJ whole genome shotgun (WGS) entry which is preliminary data.</text>
</comment>
<dbReference type="InterPro" id="IPR000713">
    <property type="entry name" value="Mur_ligase_N"/>
</dbReference>
<dbReference type="InterPro" id="IPR013221">
    <property type="entry name" value="Mur_ligase_cen"/>
</dbReference>
<feature type="binding site" evidence="11">
    <location>
        <position position="43"/>
    </location>
    <ligand>
        <name>UDP-N-acetyl-alpha-D-muramoyl-L-alanyl-D-glutamate</name>
        <dbReference type="ChEBI" id="CHEBI:83900"/>
    </ligand>
</feature>
<sequence>MSDKGYGSACAKLGELIDGLGGLCERRGACEPGRLVSGVGSDSRRIGPGFIFVAVCGFTTDGHLHIDSAIEAGAVAIVCETLPAELRDGVCYLRVTESRKALAELSKICYGHASDQLMLIGVTGTNGKTTTARLITSMLNAAGIPAGYIGTGLCRIGDRDMPLERTTPESHDLHALFRQMVDAGCRAAVMEVSSHALILDRVYGLFFRATVFTNLTPEHLDFHKTMVEYAAAKRLLFERLRPDGFGVVNADDPQAAFMVGGLPAERRVCCSLANASSFCDLSRRFRVFVSTSTVEGSTADVTFGDRLATMQIPLPGQYNVMNMLEAFAVGVGLGIDPDAAITGLAGADAVPGRMERIWNADRTRCGVIDYAHTPDALQKALETLRAVTPAGSKLAVVFGCGGNRDRQKRPVMGRIAAELADRVIVTSDNPRNESPEAILDEVEAGMAGRAHLRIADRAEAIRQAVEQLGNGDILLVAGKGHEEYQEIAGRKHYFSDRESLEEYFAKME</sequence>
<keyword evidence="4 11" id="KW-0132">Cell division</keyword>
<dbReference type="GO" id="GO:0008360">
    <property type="term" value="P:regulation of cell shape"/>
    <property type="evidence" value="ECO:0007669"/>
    <property type="project" value="UniProtKB-KW"/>
</dbReference>
<dbReference type="InterPro" id="IPR004101">
    <property type="entry name" value="Mur_ligase_C"/>
</dbReference>
<feature type="binding site" evidence="11">
    <location>
        <position position="201"/>
    </location>
    <ligand>
        <name>UDP-N-acetyl-alpha-D-muramoyl-L-alanyl-D-glutamate</name>
        <dbReference type="ChEBI" id="CHEBI:83900"/>
    </ligand>
</feature>
<proteinExistence type="inferred from homology"/>
<protein>
    <recommendedName>
        <fullName evidence="11">UDP-N-acetylmuramoyl-L-alanyl-D-glutamate--2,6-diaminopimelate ligase</fullName>
        <ecNumber evidence="11">6.3.2.13</ecNumber>
    </recommendedName>
    <alternativeName>
        <fullName evidence="11">Meso-A2pm-adding enzyme</fullName>
    </alternativeName>
    <alternativeName>
        <fullName evidence="11">Meso-diaminopimelate-adding enzyme</fullName>
    </alternativeName>
    <alternativeName>
        <fullName evidence="11">UDP-MurNAc-L-Ala-D-Glu:meso-diaminopimelate ligase</fullName>
    </alternativeName>
    <alternativeName>
        <fullName evidence="11">UDP-MurNAc-tripeptide synthetase</fullName>
    </alternativeName>
    <alternativeName>
        <fullName evidence="11">UDP-N-acetylmuramyl-tripeptide synthetase</fullName>
    </alternativeName>
</protein>
<evidence type="ECO:0000256" key="1">
    <source>
        <dbReference type="ARBA" id="ARBA00005898"/>
    </source>
</evidence>
<comment type="pathway">
    <text evidence="11 12">Cell wall biogenesis; peptidoglycan biosynthesis.</text>
</comment>
<dbReference type="GO" id="GO:0008765">
    <property type="term" value="F:UDP-N-acetylmuramoylalanyl-D-glutamate-2,6-diaminopimelate ligase activity"/>
    <property type="evidence" value="ECO:0007669"/>
    <property type="project" value="UniProtKB-UniRule"/>
</dbReference>
<evidence type="ECO:0000256" key="7">
    <source>
        <dbReference type="ARBA" id="ARBA00022960"/>
    </source>
</evidence>
<dbReference type="GO" id="GO:0071555">
    <property type="term" value="P:cell wall organization"/>
    <property type="evidence" value="ECO:0007669"/>
    <property type="project" value="UniProtKB-KW"/>
</dbReference>
<accession>A0A7C5HD32</accession>
<dbReference type="AlphaFoldDB" id="A0A7C5HD32"/>
<feature type="domain" description="Mur ligase central" evidence="15">
    <location>
        <begin position="122"/>
        <end position="329"/>
    </location>
</feature>
<dbReference type="GO" id="GO:0051301">
    <property type="term" value="P:cell division"/>
    <property type="evidence" value="ECO:0007669"/>
    <property type="project" value="UniProtKB-KW"/>
</dbReference>
<feature type="domain" description="Mur ligase N-terminal catalytic" evidence="13">
    <location>
        <begin position="36"/>
        <end position="105"/>
    </location>
</feature>
<feature type="binding site" evidence="11">
    <location>
        <position position="404"/>
    </location>
    <ligand>
        <name>meso-2,6-diaminopimelate</name>
        <dbReference type="ChEBI" id="CHEBI:57791"/>
    </ligand>
</feature>
<dbReference type="Gene3D" id="3.40.1390.10">
    <property type="entry name" value="MurE/MurF, N-terminal domain"/>
    <property type="match status" value="1"/>
</dbReference>
<evidence type="ECO:0000313" key="16">
    <source>
        <dbReference type="EMBL" id="HHE08034.1"/>
    </source>
</evidence>
<keyword evidence="5 11" id="KW-0547">Nucleotide-binding</keyword>
<feature type="binding site" evidence="11">
    <location>
        <position position="482"/>
    </location>
    <ligand>
        <name>meso-2,6-diaminopimelate</name>
        <dbReference type="ChEBI" id="CHEBI:57791"/>
    </ligand>
</feature>
<dbReference type="GO" id="GO:0000287">
    <property type="term" value="F:magnesium ion binding"/>
    <property type="evidence" value="ECO:0007669"/>
    <property type="project" value="UniProtKB-UniRule"/>
</dbReference>
<dbReference type="UniPathway" id="UPA00219"/>
<dbReference type="PANTHER" id="PTHR23135:SF4">
    <property type="entry name" value="UDP-N-ACETYLMURAMOYL-L-ALANYL-D-GLUTAMATE--2,6-DIAMINOPIMELATE LIGASE MURE HOMOLOG, CHLOROPLASTIC"/>
    <property type="match status" value="1"/>
</dbReference>
<evidence type="ECO:0000259" key="14">
    <source>
        <dbReference type="Pfam" id="PF02875"/>
    </source>
</evidence>
<feature type="binding site" evidence="11">
    <location>
        <position position="478"/>
    </location>
    <ligand>
        <name>meso-2,6-diaminopimelate</name>
        <dbReference type="ChEBI" id="CHEBI:57791"/>
    </ligand>
</feature>
<dbReference type="SUPFAM" id="SSF63418">
    <property type="entry name" value="MurE/MurF N-terminal domain"/>
    <property type="match status" value="1"/>
</dbReference>
<dbReference type="Proteomes" id="UP000886059">
    <property type="component" value="Unassembled WGS sequence"/>
</dbReference>
<comment type="function">
    <text evidence="11">Catalyzes the addition of meso-diaminopimelic acid to the nucleotide precursor UDP-N-acetylmuramoyl-L-alanyl-D-glutamate (UMAG) in the biosynthesis of bacterial cell-wall peptidoglycan.</text>
</comment>
<keyword evidence="11" id="KW-0460">Magnesium</keyword>
<dbReference type="SUPFAM" id="SSF53244">
    <property type="entry name" value="MurD-like peptide ligases, peptide-binding domain"/>
    <property type="match status" value="1"/>
</dbReference>
<dbReference type="HAMAP" id="MF_00208">
    <property type="entry name" value="MurE"/>
    <property type="match status" value="1"/>
</dbReference>
<feature type="binding site" evidence="11">
    <location>
        <begin position="428"/>
        <end position="431"/>
    </location>
    <ligand>
        <name>meso-2,6-diaminopimelate</name>
        <dbReference type="ChEBI" id="CHEBI:57791"/>
    </ligand>
</feature>
<feature type="binding site" evidence="11">
    <location>
        <begin position="166"/>
        <end position="167"/>
    </location>
    <ligand>
        <name>UDP-N-acetyl-alpha-D-muramoyl-L-alanyl-D-glutamate</name>
        <dbReference type="ChEBI" id="CHEBI:83900"/>
    </ligand>
</feature>
<comment type="catalytic activity">
    <reaction evidence="11">
        <text>UDP-N-acetyl-alpha-D-muramoyl-L-alanyl-D-glutamate + meso-2,6-diaminopimelate + ATP = UDP-N-acetyl-alpha-D-muramoyl-L-alanyl-gamma-D-glutamyl-meso-2,6-diaminopimelate + ADP + phosphate + H(+)</text>
        <dbReference type="Rhea" id="RHEA:23676"/>
        <dbReference type="ChEBI" id="CHEBI:15378"/>
        <dbReference type="ChEBI" id="CHEBI:30616"/>
        <dbReference type="ChEBI" id="CHEBI:43474"/>
        <dbReference type="ChEBI" id="CHEBI:57791"/>
        <dbReference type="ChEBI" id="CHEBI:83900"/>
        <dbReference type="ChEBI" id="CHEBI:83905"/>
        <dbReference type="ChEBI" id="CHEBI:456216"/>
        <dbReference type="EC" id="6.3.2.13"/>
    </reaction>
</comment>
<feature type="short sequence motif" description="Meso-diaminopimelate recognition motif" evidence="11">
    <location>
        <begin position="428"/>
        <end position="431"/>
    </location>
</feature>
<organism evidence="16">
    <name type="scientific">Chlorobaculum parvum</name>
    <dbReference type="NCBI Taxonomy" id="274539"/>
    <lineage>
        <taxon>Bacteria</taxon>
        <taxon>Pseudomonadati</taxon>
        <taxon>Chlorobiota</taxon>
        <taxon>Chlorobiia</taxon>
        <taxon>Chlorobiales</taxon>
        <taxon>Chlorobiaceae</taxon>
        <taxon>Chlorobaculum</taxon>
    </lineage>
</organism>
<evidence type="ECO:0000256" key="6">
    <source>
        <dbReference type="ARBA" id="ARBA00022840"/>
    </source>
</evidence>
<evidence type="ECO:0000256" key="3">
    <source>
        <dbReference type="ARBA" id="ARBA00022598"/>
    </source>
</evidence>
<feature type="modified residue" description="N6-carboxylysine" evidence="11">
    <location>
        <position position="233"/>
    </location>
</feature>
<dbReference type="NCBIfam" id="NF001126">
    <property type="entry name" value="PRK00139.1-4"/>
    <property type="match status" value="1"/>
</dbReference>
<feature type="binding site" evidence="11">
    <location>
        <begin position="124"/>
        <end position="130"/>
    </location>
    <ligand>
        <name>ATP</name>
        <dbReference type="ChEBI" id="CHEBI:30616"/>
    </ligand>
</feature>
<dbReference type="PROSITE" id="PS01011">
    <property type="entry name" value="FOLYLPOLYGLU_SYNT_1"/>
    <property type="match status" value="1"/>
</dbReference>
<keyword evidence="3 11" id="KW-0436">Ligase</keyword>
<dbReference type="Gene3D" id="3.40.1190.10">
    <property type="entry name" value="Mur-like, catalytic domain"/>
    <property type="match status" value="1"/>
</dbReference>
<feature type="binding site" evidence="11">
    <location>
        <position position="193"/>
    </location>
    <ligand>
        <name>UDP-N-acetyl-alpha-D-muramoyl-L-alanyl-D-glutamate</name>
        <dbReference type="ChEBI" id="CHEBI:83900"/>
    </ligand>
</feature>
<gene>
    <name evidence="11" type="primary">murE</name>
    <name evidence="16" type="ORF">ENL01_04020</name>
</gene>
<dbReference type="NCBIfam" id="NF001124">
    <property type="entry name" value="PRK00139.1-2"/>
    <property type="match status" value="1"/>
</dbReference>
<keyword evidence="6 11" id="KW-0067">ATP-binding</keyword>
<dbReference type="GO" id="GO:0005524">
    <property type="term" value="F:ATP binding"/>
    <property type="evidence" value="ECO:0007669"/>
    <property type="project" value="UniProtKB-UniRule"/>
</dbReference>
<evidence type="ECO:0000256" key="11">
    <source>
        <dbReference type="HAMAP-Rule" id="MF_00208"/>
    </source>
</evidence>
<dbReference type="Pfam" id="PF08245">
    <property type="entry name" value="Mur_ligase_M"/>
    <property type="match status" value="1"/>
</dbReference>
<dbReference type="InterPro" id="IPR018109">
    <property type="entry name" value="Folylpolyglutamate_synth_CS"/>
</dbReference>
<dbReference type="PANTHER" id="PTHR23135">
    <property type="entry name" value="MUR LIGASE FAMILY MEMBER"/>
    <property type="match status" value="1"/>
</dbReference>
<evidence type="ECO:0000259" key="15">
    <source>
        <dbReference type="Pfam" id="PF08245"/>
    </source>
</evidence>
<keyword evidence="8 11" id="KW-0573">Peptidoglycan synthesis</keyword>
<keyword evidence="10 11" id="KW-0961">Cell wall biogenesis/degradation</keyword>
<dbReference type="NCBIfam" id="TIGR01085">
    <property type="entry name" value="murE"/>
    <property type="match status" value="1"/>
</dbReference>
<dbReference type="EMBL" id="DRSK01000225">
    <property type="protein sequence ID" value="HHE08034.1"/>
    <property type="molecule type" value="Genomic_DNA"/>
</dbReference>
<evidence type="ECO:0000256" key="10">
    <source>
        <dbReference type="ARBA" id="ARBA00023316"/>
    </source>
</evidence>
<feature type="domain" description="Mur ligase C-terminal" evidence="14">
    <location>
        <begin position="352"/>
        <end position="480"/>
    </location>
</feature>
<dbReference type="GO" id="GO:0005737">
    <property type="term" value="C:cytoplasm"/>
    <property type="evidence" value="ECO:0007669"/>
    <property type="project" value="UniProtKB-SubCell"/>
</dbReference>
<comment type="similarity">
    <text evidence="1 11">Belongs to the MurCDEF family. MurE subfamily.</text>
</comment>
<evidence type="ECO:0000256" key="4">
    <source>
        <dbReference type="ARBA" id="ARBA00022618"/>
    </source>
</evidence>
<dbReference type="Pfam" id="PF02875">
    <property type="entry name" value="Mur_ligase_C"/>
    <property type="match status" value="1"/>
</dbReference>
<keyword evidence="2 11" id="KW-0963">Cytoplasm</keyword>
<comment type="caution">
    <text evidence="11">Lacks conserved residue(s) required for the propagation of feature annotation.</text>
</comment>
<dbReference type="InterPro" id="IPR005761">
    <property type="entry name" value="UDP-N-AcMur-Glu-dNH2Pim_ligase"/>
</dbReference>